<dbReference type="Gene3D" id="3.90.320.10">
    <property type="match status" value="1"/>
</dbReference>
<evidence type="ECO:0000256" key="8">
    <source>
        <dbReference type="ARBA" id="ARBA00023125"/>
    </source>
</evidence>
<dbReference type="SUPFAM" id="SSF52980">
    <property type="entry name" value="Restriction endonuclease-like"/>
    <property type="match status" value="1"/>
</dbReference>
<evidence type="ECO:0000313" key="11">
    <source>
        <dbReference type="EMBL" id="MCM3715134.1"/>
    </source>
</evidence>
<comment type="caution">
    <text evidence="11">The sequence shown here is derived from an EMBL/GenBank/DDBJ whole genome shotgun (WGS) entry which is preliminary data.</text>
</comment>
<keyword evidence="6" id="KW-0269">Exonuclease</keyword>
<evidence type="ECO:0000256" key="6">
    <source>
        <dbReference type="ARBA" id="ARBA00022839"/>
    </source>
</evidence>
<keyword evidence="12" id="KW-1185">Reference proteome</keyword>
<keyword evidence="5" id="KW-0347">Helicase</keyword>
<dbReference type="Proteomes" id="UP001139179">
    <property type="component" value="Unassembled WGS sequence"/>
</dbReference>
<keyword evidence="2" id="KW-0547">Nucleotide-binding</keyword>
<sequence length="959" mass="110446">MSEQYVRSTSSKEVAAKKRLEYAFSVQKQKNCPAFYVLPSAMWLKTARKQQPGLAVITFDDIARYLLMQAEEVYYPLTEQERSLFFEQFLREEQTFEGEADSGRALGYADTYGQVKRLGLTAEQLPAALEPLRSLFTEYEQKVVKERKLLDPENIILRAIQLLEQRSTRLDISLIIIDGYVDFSPLQTLLLEALQKADVPIEIYLPADQPYQIVGHTADELVSLGFSDQRQEPVSVQVTVEKELVAATTAEEQWRGVIEEILAAPSLDDVAVLLVDEKRGREELERLAAEYGLPLQTAKKRPLTATALHAFLLACLRQPRSVRSRWEQLPLVEHILALYQRSGLEYAKQKQCFLQTGEWIKEEDEQLFHAITRLKWKKKDLFSRYVGQMLVWLRELPVVSSWRAQLKADDDLETLQAVAREYRAWELLCKRLEMTAELLEERGLAGELTLSLDLFANWLKELGERLQVTDKRRAENGVAIHTWRDVGLFRGKKLYVVGMNEGAFPQLSQLSGYVQERDLHESAIRFSAPTQKQLRQKQLAYLQQLDSICESITFTYVKGVDPLHPQLPSPLLEDVRRAEREWSWEARMKGKNSYTERDHHEKLAFHLGQGYRMEDEPQPLREIATRLERLADGREPLRLEKKSATVAVTALESYARCPFRYALERLFQVKEAEAAEEQVSPLAIGQLVHELIEEIYTELQLIRLPFAKAGAEQLERVPELLQERFEQKWVAVEEQNRGLSRLDLEQTKQQWKKRLDRWWQAERKHFWDNEALGEMAIEAMETSVRMPFSVKGGTELILTGKVDRVDKSGEAIVIYDYKTGKASVSAEEVRSGLKLQLPLYAFGLREQLERQTKRQLRADGASYISLREPAKRAGNGIWRKELIGKHSPYSVSSFCKNREESFGTGQYLDAYNLKERVEALWSGMHSEFPVEPQECAASCPYRAVCRVTEEQKADHAVKA</sequence>
<evidence type="ECO:0000256" key="3">
    <source>
        <dbReference type="ARBA" id="ARBA00022763"/>
    </source>
</evidence>
<dbReference type="Pfam" id="PF12705">
    <property type="entry name" value="PDDEXK_1"/>
    <property type="match status" value="1"/>
</dbReference>
<dbReference type="GO" id="GO:0003677">
    <property type="term" value="F:DNA binding"/>
    <property type="evidence" value="ECO:0007669"/>
    <property type="project" value="UniProtKB-KW"/>
</dbReference>
<evidence type="ECO:0000256" key="4">
    <source>
        <dbReference type="ARBA" id="ARBA00022801"/>
    </source>
</evidence>
<protein>
    <submittedName>
        <fullName evidence="11">PD-(D/E)XK nuclease family protein</fullName>
    </submittedName>
</protein>
<dbReference type="GO" id="GO:0006281">
    <property type="term" value="P:DNA repair"/>
    <property type="evidence" value="ECO:0007669"/>
    <property type="project" value="UniProtKB-KW"/>
</dbReference>
<keyword evidence="8" id="KW-0238">DNA-binding</keyword>
<dbReference type="GO" id="GO:0004527">
    <property type="term" value="F:exonuclease activity"/>
    <property type="evidence" value="ECO:0007669"/>
    <property type="project" value="UniProtKB-KW"/>
</dbReference>
<organism evidence="11 12">
    <name type="scientific">Halalkalibacter oceani</name>
    <dbReference type="NCBI Taxonomy" id="1653776"/>
    <lineage>
        <taxon>Bacteria</taxon>
        <taxon>Bacillati</taxon>
        <taxon>Bacillota</taxon>
        <taxon>Bacilli</taxon>
        <taxon>Bacillales</taxon>
        <taxon>Bacillaceae</taxon>
        <taxon>Halalkalibacter</taxon>
    </lineage>
</organism>
<keyword evidence="4" id="KW-0378">Hydrolase</keyword>
<keyword evidence="9" id="KW-0234">DNA repair</keyword>
<dbReference type="InterPro" id="IPR011335">
    <property type="entry name" value="Restrct_endonuc-II-like"/>
</dbReference>
<evidence type="ECO:0000313" key="12">
    <source>
        <dbReference type="Proteomes" id="UP001139179"/>
    </source>
</evidence>
<evidence type="ECO:0000259" key="10">
    <source>
        <dbReference type="Pfam" id="PF12705"/>
    </source>
</evidence>
<feature type="domain" description="PD-(D/E)XK endonuclease-like" evidence="10">
    <location>
        <begin position="646"/>
        <end position="946"/>
    </location>
</feature>
<evidence type="ECO:0000256" key="1">
    <source>
        <dbReference type="ARBA" id="ARBA00022722"/>
    </source>
</evidence>
<evidence type="ECO:0000256" key="5">
    <source>
        <dbReference type="ARBA" id="ARBA00022806"/>
    </source>
</evidence>
<dbReference type="RefSeq" id="WP_251223893.1">
    <property type="nucleotide sequence ID" value="NZ_JAMBOL010000012.1"/>
</dbReference>
<name>A0A9X2DQD5_9BACI</name>
<keyword evidence="3" id="KW-0227">DNA damage</keyword>
<gene>
    <name evidence="11" type="ORF">M3202_13680</name>
</gene>
<keyword evidence="7" id="KW-0067">ATP-binding</keyword>
<evidence type="ECO:0000256" key="7">
    <source>
        <dbReference type="ARBA" id="ARBA00022840"/>
    </source>
</evidence>
<dbReference type="InterPro" id="IPR027417">
    <property type="entry name" value="P-loop_NTPase"/>
</dbReference>
<dbReference type="AlphaFoldDB" id="A0A9X2DQD5"/>
<dbReference type="InterPro" id="IPR038726">
    <property type="entry name" value="PDDEXK_AddAB-type"/>
</dbReference>
<reference evidence="11" key="1">
    <citation type="submission" date="2022-05" db="EMBL/GenBank/DDBJ databases">
        <title>Comparative Genomics of Spacecraft Associated Microbes.</title>
        <authorList>
            <person name="Tran M.T."/>
            <person name="Wright A."/>
            <person name="Seuylemezian A."/>
            <person name="Eisen J."/>
            <person name="Coil D."/>
        </authorList>
    </citation>
    <scope>NUCLEOTIDE SEQUENCE</scope>
    <source>
        <strain evidence="11">214.1.1</strain>
    </source>
</reference>
<dbReference type="EMBL" id="JAMBOL010000012">
    <property type="protein sequence ID" value="MCM3715134.1"/>
    <property type="molecule type" value="Genomic_DNA"/>
</dbReference>
<accession>A0A9X2DQD5</accession>
<dbReference type="GO" id="GO:0004386">
    <property type="term" value="F:helicase activity"/>
    <property type="evidence" value="ECO:0007669"/>
    <property type="project" value="UniProtKB-KW"/>
</dbReference>
<keyword evidence="1" id="KW-0540">Nuclease</keyword>
<dbReference type="InterPro" id="IPR011604">
    <property type="entry name" value="PDDEXK-like_dom_sf"/>
</dbReference>
<proteinExistence type="predicted"/>
<evidence type="ECO:0000256" key="9">
    <source>
        <dbReference type="ARBA" id="ARBA00023204"/>
    </source>
</evidence>
<evidence type="ECO:0000256" key="2">
    <source>
        <dbReference type="ARBA" id="ARBA00022741"/>
    </source>
</evidence>
<dbReference type="GO" id="GO:0005524">
    <property type="term" value="F:ATP binding"/>
    <property type="evidence" value="ECO:0007669"/>
    <property type="project" value="UniProtKB-KW"/>
</dbReference>
<dbReference type="SUPFAM" id="SSF52540">
    <property type="entry name" value="P-loop containing nucleoside triphosphate hydrolases"/>
    <property type="match status" value="1"/>
</dbReference>